<evidence type="ECO:0000256" key="1">
    <source>
        <dbReference type="SAM" id="SignalP"/>
    </source>
</evidence>
<evidence type="ECO:0008006" key="4">
    <source>
        <dbReference type="Google" id="ProtNLM"/>
    </source>
</evidence>
<evidence type="ECO:0000313" key="3">
    <source>
        <dbReference type="Proteomes" id="UP000478052"/>
    </source>
</evidence>
<gene>
    <name evidence="2" type="ORF">FWK35_00026133</name>
</gene>
<comment type="caution">
    <text evidence="2">The sequence shown here is derived from an EMBL/GenBank/DDBJ whole genome shotgun (WGS) entry which is preliminary data.</text>
</comment>
<feature type="chain" id="PRO_5026119491" description="Secreted protein" evidence="1">
    <location>
        <begin position="21"/>
        <end position="77"/>
    </location>
</feature>
<sequence>MNVLILQCCVCVCVCVCVYSISSRRNASISNFGIGFQWKSKYPWCIIEIKSKHFPTVFKKIENNKKKKCDGKTGIYT</sequence>
<dbReference type="AlphaFoldDB" id="A0A6G0XQK0"/>
<keyword evidence="3" id="KW-1185">Reference proteome</keyword>
<protein>
    <recommendedName>
        <fullName evidence="4">Secreted protein</fullName>
    </recommendedName>
</protein>
<accession>A0A6G0XQK0</accession>
<reference evidence="2 3" key="1">
    <citation type="submission" date="2019-08" db="EMBL/GenBank/DDBJ databases">
        <title>Whole genome of Aphis craccivora.</title>
        <authorList>
            <person name="Voronova N.V."/>
            <person name="Shulinski R.S."/>
            <person name="Bandarenka Y.V."/>
            <person name="Zhorov D.G."/>
            <person name="Warner D."/>
        </authorList>
    </citation>
    <scope>NUCLEOTIDE SEQUENCE [LARGE SCALE GENOMIC DNA]</scope>
    <source>
        <strain evidence="2">180601</strain>
        <tissue evidence="2">Whole Body</tissue>
    </source>
</reference>
<feature type="signal peptide" evidence="1">
    <location>
        <begin position="1"/>
        <end position="20"/>
    </location>
</feature>
<dbReference type="EMBL" id="VUJU01007629">
    <property type="protein sequence ID" value="KAF0742800.1"/>
    <property type="molecule type" value="Genomic_DNA"/>
</dbReference>
<dbReference type="Proteomes" id="UP000478052">
    <property type="component" value="Unassembled WGS sequence"/>
</dbReference>
<organism evidence="2 3">
    <name type="scientific">Aphis craccivora</name>
    <name type="common">Cowpea aphid</name>
    <dbReference type="NCBI Taxonomy" id="307492"/>
    <lineage>
        <taxon>Eukaryota</taxon>
        <taxon>Metazoa</taxon>
        <taxon>Ecdysozoa</taxon>
        <taxon>Arthropoda</taxon>
        <taxon>Hexapoda</taxon>
        <taxon>Insecta</taxon>
        <taxon>Pterygota</taxon>
        <taxon>Neoptera</taxon>
        <taxon>Paraneoptera</taxon>
        <taxon>Hemiptera</taxon>
        <taxon>Sternorrhyncha</taxon>
        <taxon>Aphidomorpha</taxon>
        <taxon>Aphidoidea</taxon>
        <taxon>Aphididae</taxon>
        <taxon>Aphidini</taxon>
        <taxon>Aphis</taxon>
        <taxon>Aphis</taxon>
    </lineage>
</organism>
<name>A0A6G0XQK0_APHCR</name>
<keyword evidence="1" id="KW-0732">Signal</keyword>
<evidence type="ECO:0000313" key="2">
    <source>
        <dbReference type="EMBL" id="KAF0742800.1"/>
    </source>
</evidence>
<feature type="non-terminal residue" evidence="2">
    <location>
        <position position="77"/>
    </location>
</feature>
<proteinExistence type="predicted"/>